<evidence type="ECO:0000256" key="3">
    <source>
        <dbReference type="ARBA" id="ARBA00045001"/>
    </source>
</evidence>
<evidence type="ECO:0000256" key="1">
    <source>
        <dbReference type="ARBA" id="ARBA00044945"/>
    </source>
</evidence>
<dbReference type="Pfam" id="PF13801">
    <property type="entry name" value="Metal_resist"/>
    <property type="match status" value="1"/>
</dbReference>
<evidence type="ECO:0000256" key="4">
    <source>
        <dbReference type="SAM" id="MobiDB-lite"/>
    </source>
</evidence>
<dbReference type="RefSeq" id="WP_198569085.1">
    <property type="nucleotide sequence ID" value="NZ_CP066167.1"/>
</dbReference>
<accession>A0A7T4UPF8</accession>
<proteinExistence type="inferred from homology"/>
<dbReference type="Proteomes" id="UP000596063">
    <property type="component" value="Chromosome"/>
</dbReference>
<evidence type="ECO:0000313" key="5">
    <source>
        <dbReference type="EMBL" id="QQD17586.1"/>
    </source>
</evidence>
<comment type="similarity">
    <text evidence="1">Belongs to the ZraP family.</text>
</comment>
<reference evidence="5 6" key="1">
    <citation type="submission" date="2020-12" db="EMBL/GenBank/DDBJ databases">
        <authorList>
            <person name="Shan Y."/>
        </authorList>
    </citation>
    <scope>NUCLEOTIDE SEQUENCE [LARGE SCALE GENOMIC DNA]</scope>
    <source>
        <strain evidence="6">csc3.9</strain>
    </source>
</reference>
<feature type="region of interest" description="Disordered" evidence="4">
    <location>
        <begin position="134"/>
        <end position="164"/>
    </location>
</feature>
<evidence type="ECO:0000313" key="6">
    <source>
        <dbReference type="Proteomes" id="UP000596063"/>
    </source>
</evidence>
<keyword evidence="6" id="KW-1185">Reference proteome</keyword>
<organism evidence="5 6">
    <name type="scientific">Spongiibacter nanhainus</name>
    <dbReference type="NCBI Taxonomy" id="2794344"/>
    <lineage>
        <taxon>Bacteria</taxon>
        <taxon>Pseudomonadati</taxon>
        <taxon>Pseudomonadota</taxon>
        <taxon>Gammaproteobacteria</taxon>
        <taxon>Cellvibrionales</taxon>
        <taxon>Spongiibacteraceae</taxon>
        <taxon>Spongiibacter</taxon>
    </lineage>
</organism>
<dbReference type="AlphaFoldDB" id="A0A7T4UPF8"/>
<gene>
    <name evidence="5" type="ORF">I6N98_14695</name>
</gene>
<sequence length="164" mass="18481">MTGRRWLLVALLLSLLVNGAVLGLIVSERLVDGEARAVRDISRMMLRDAPEQFRGAIREGMVAHRAEARSAFRELQSARRDVLKMLKAEPLDAEALSLGFQRIRQADSALKGVMHQVLIEVLPSLSAAERTPIAERHELRRKKFKDKKPECETRPPSPGQRQEP</sequence>
<dbReference type="EMBL" id="CP066167">
    <property type="protein sequence ID" value="QQD17586.1"/>
    <property type="molecule type" value="Genomic_DNA"/>
</dbReference>
<dbReference type="InterPro" id="IPR025961">
    <property type="entry name" value="Metal_resist"/>
</dbReference>
<name>A0A7T4UPF8_9GAMM</name>
<protein>
    <recommendedName>
        <fullName evidence="2">Signaling pathway modulator ZraP</fullName>
    </recommendedName>
    <alternativeName>
        <fullName evidence="3">Zinc resistance-associated protein</fullName>
    </alternativeName>
</protein>
<dbReference type="KEGG" id="snan:I6N98_14695"/>
<evidence type="ECO:0000256" key="2">
    <source>
        <dbReference type="ARBA" id="ARBA00044983"/>
    </source>
</evidence>